<organism evidence="1 2">
    <name type="scientific">Danaus plexippus plexippus</name>
    <dbReference type="NCBI Taxonomy" id="278856"/>
    <lineage>
        <taxon>Eukaryota</taxon>
        <taxon>Metazoa</taxon>
        <taxon>Ecdysozoa</taxon>
        <taxon>Arthropoda</taxon>
        <taxon>Hexapoda</taxon>
        <taxon>Insecta</taxon>
        <taxon>Pterygota</taxon>
        <taxon>Neoptera</taxon>
        <taxon>Endopterygota</taxon>
        <taxon>Lepidoptera</taxon>
        <taxon>Glossata</taxon>
        <taxon>Ditrysia</taxon>
        <taxon>Papilionoidea</taxon>
        <taxon>Nymphalidae</taxon>
        <taxon>Danainae</taxon>
        <taxon>Danaini</taxon>
        <taxon>Danaina</taxon>
        <taxon>Danaus</taxon>
        <taxon>Danaus</taxon>
    </lineage>
</organism>
<evidence type="ECO:0000313" key="1">
    <source>
        <dbReference type="EMBL" id="OWR55030.1"/>
    </source>
</evidence>
<dbReference type="eggNOG" id="KOG2026">
    <property type="taxonomic scope" value="Eukaryota"/>
</dbReference>
<dbReference type="OrthoDB" id="8192965at2759"/>
<proteinExistence type="predicted"/>
<protein>
    <submittedName>
        <fullName evidence="1">Uncharacterized protein</fullName>
    </submittedName>
</protein>
<dbReference type="FunCoup" id="A0A212FMW4">
    <property type="interactions" value="2"/>
</dbReference>
<accession>A0A212FMW4</accession>
<dbReference type="Proteomes" id="UP000007151">
    <property type="component" value="Unassembled WGS sequence"/>
</dbReference>
<gene>
    <name evidence="1" type="ORF">KGM_206867</name>
</gene>
<dbReference type="KEGG" id="dpl:KGM_206867"/>
<comment type="caution">
    <text evidence="1">The sequence shown here is derived from an EMBL/GenBank/DDBJ whole genome shotgun (WGS) entry which is preliminary data.</text>
</comment>
<name>A0A212FMW4_DANPL</name>
<keyword evidence="2" id="KW-1185">Reference proteome</keyword>
<evidence type="ECO:0000313" key="2">
    <source>
        <dbReference type="Proteomes" id="UP000007151"/>
    </source>
</evidence>
<reference evidence="1 2" key="1">
    <citation type="journal article" date="2011" name="Cell">
        <title>The monarch butterfly genome yields insights into long-distance migration.</title>
        <authorList>
            <person name="Zhan S."/>
            <person name="Merlin C."/>
            <person name="Boore J.L."/>
            <person name="Reppert S.M."/>
        </authorList>
    </citation>
    <scope>NUCLEOTIDE SEQUENCE [LARGE SCALE GENOMIC DNA]</scope>
    <source>
        <strain evidence="1">F-2</strain>
    </source>
</reference>
<dbReference type="AlphaFoldDB" id="A0A212FMW4"/>
<sequence length="219" mass="24500">MALKAYEDACMRAELFGQPKPDRDEFLSKHKHLDVSEFEEVDINSTENTAMLDEELREASGALTELNTILNSTQTKLNRLKGVCGTVTNFFRIKLAAKDNLSYSSEPSYIGQTNYDKDYIPPKNSDVGFINTGLGPDDNEMTPRASNHKQKGADINSALADLEAMEIVENTSLLGQAAVLDHQRKITSQISKLDKMILQADRAQESLNNQNKQMRAFLR</sequence>
<dbReference type="EMBL" id="AGBW02007651">
    <property type="protein sequence ID" value="OWR55030.1"/>
    <property type="molecule type" value="Genomic_DNA"/>
</dbReference>
<dbReference type="STRING" id="278856.A0A212FMW4"/>